<dbReference type="InParanoid" id="A0A409WLJ3"/>
<keyword evidence="2" id="KW-0732">Signal</keyword>
<dbReference type="InterPro" id="IPR011330">
    <property type="entry name" value="Glyco_hydro/deAcase_b/a-brl"/>
</dbReference>
<evidence type="ECO:0000313" key="3">
    <source>
        <dbReference type="EMBL" id="PPQ79395.1"/>
    </source>
</evidence>
<dbReference type="PANTHER" id="PTHR45985:SF3">
    <property type="entry name" value="CHITIN DEACETYLASE-LIKE 4"/>
    <property type="match status" value="1"/>
</dbReference>
<reference evidence="3 4" key="1">
    <citation type="journal article" date="2018" name="Evol. Lett.">
        <title>Horizontal gene cluster transfer increased hallucinogenic mushroom diversity.</title>
        <authorList>
            <person name="Reynolds H.T."/>
            <person name="Vijayakumar V."/>
            <person name="Gluck-Thaler E."/>
            <person name="Korotkin H.B."/>
            <person name="Matheny P.B."/>
            <person name="Slot J.C."/>
        </authorList>
    </citation>
    <scope>NUCLEOTIDE SEQUENCE [LARGE SCALE GENOMIC DNA]</scope>
    <source>
        <strain evidence="3 4">2631</strain>
    </source>
</reference>
<feature type="transmembrane region" description="Helical" evidence="1">
    <location>
        <begin position="494"/>
        <end position="514"/>
    </location>
</feature>
<organism evidence="3 4">
    <name type="scientific">Psilocybe cyanescens</name>
    <dbReference type="NCBI Taxonomy" id="93625"/>
    <lineage>
        <taxon>Eukaryota</taxon>
        <taxon>Fungi</taxon>
        <taxon>Dikarya</taxon>
        <taxon>Basidiomycota</taxon>
        <taxon>Agaricomycotina</taxon>
        <taxon>Agaricomycetes</taxon>
        <taxon>Agaricomycetidae</taxon>
        <taxon>Agaricales</taxon>
        <taxon>Agaricineae</taxon>
        <taxon>Strophariaceae</taxon>
        <taxon>Psilocybe</taxon>
    </lineage>
</organism>
<dbReference type="STRING" id="93625.A0A409WLJ3"/>
<keyword evidence="1" id="KW-0472">Membrane</keyword>
<dbReference type="Proteomes" id="UP000283269">
    <property type="component" value="Unassembled WGS sequence"/>
</dbReference>
<feature type="signal peptide" evidence="2">
    <location>
        <begin position="1"/>
        <end position="17"/>
    </location>
</feature>
<dbReference type="SUPFAM" id="SSF88713">
    <property type="entry name" value="Glycoside hydrolase/deacetylase"/>
    <property type="match status" value="1"/>
</dbReference>
<accession>A0A409WLJ3</accession>
<dbReference type="EMBL" id="NHYD01003376">
    <property type="protein sequence ID" value="PPQ79395.1"/>
    <property type="molecule type" value="Genomic_DNA"/>
</dbReference>
<comment type="caution">
    <text evidence="3">The sequence shown here is derived from an EMBL/GenBank/DDBJ whole genome shotgun (WGS) entry which is preliminary data.</text>
</comment>
<dbReference type="CDD" id="cd10919">
    <property type="entry name" value="CE4_CDA_like"/>
    <property type="match status" value="1"/>
</dbReference>
<evidence type="ECO:0000313" key="4">
    <source>
        <dbReference type="Proteomes" id="UP000283269"/>
    </source>
</evidence>
<gene>
    <name evidence="3" type="ORF">CVT25_002665</name>
</gene>
<dbReference type="PANTHER" id="PTHR45985">
    <property type="match status" value="1"/>
</dbReference>
<dbReference type="AlphaFoldDB" id="A0A409WLJ3"/>
<name>A0A409WLJ3_PSICY</name>
<dbReference type="InterPro" id="IPR052740">
    <property type="entry name" value="CE4"/>
</dbReference>
<evidence type="ECO:0000256" key="1">
    <source>
        <dbReference type="SAM" id="Phobius"/>
    </source>
</evidence>
<sequence>MLPYALLLSLLPFSVIAEEGIISGPTTSPQAADYSCDATKCKLPDCNCASTDPPGGLNPSDVPQFIVFTADDAVQSYTLDAVNQFIGQRVNPNGCPIKMTYFTSLNYTNYTLVTDWYVAGNEIADHTMTHVGTPSAQEINGNLIALNALAGIPLTDIKGFRAPFLNYSADTLKLLAGAAFTYDSSAAASIPVTDPNTDAYWPYTLDNGMANNCLSVPGTCRGEPKLPGFWEIPMYAFFDERGVVGPHLMDPWLDAANGGPSVNDSATLDYMKKTFTDHYNGKRQPIGLYTHPIHLSRTYPGVNAPVSTINMVNAFLDWAQQQQNVWIVSNIQLLEWVRNPVPVSQLSSFAPLKCTAPQVDSTAKICNGIPKNEDGLLSHCAFSDFPFYTCYGCPTVQPSPNEPNPPQDISQGQPERHRLPANCSTPFWDPIGGKCLCTASSCTFSDLSRPIGPNGANLTGGGTGDAFTSPNSSAMPPFTPFSGVTPSSLLATGAWPGLFLGTVGAILGTLGALVHY</sequence>
<keyword evidence="1" id="KW-1133">Transmembrane helix</keyword>
<dbReference type="GO" id="GO:0005975">
    <property type="term" value="P:carbohydrate metabolic process"/>
    <property type="evidence" value="ECO:0007669"/>
    <property type="project" value="InterPro"/>
</dbReference>
<dbReference type="OrthoDB" id="504708at2759"/>
<proteinExistence type="predicted"/>
<keyword evidence="1" id="KW-0812">Transmembrane</keyword>
<evidence type="ECO:0008006" key="5">
    <source>
        <dbReference type="Google" id="ProtNLM"/>
    </source>
</evidence>
<keyword evidence="4" id="KW-1185">Reference proteome</keyword>
<protein>
    <recommendedName>
        <fullName evidence="5">Chitin deacetylase</fullName>
    </recommendedName>
</protein>
<feature type="chain" id="PRO_5019543004" description="Chitin deacetylase" evidence="2">
    <location>
        <begin position="18"/>
        <end position="516"/>
    </location>
</feature>
<evidence type="ECO:0000256" key="2">
    <source>
        <dbReference type="SAM" id="SignalP"/>
    </source>
</evidence>
<dbReference type="Gene3D" id="3.20.20.370">
    <property type="entry name" value="Glycoside hydrolase/deacetylase"/>
    <property type="match status" value="1"/>
</dbReference>